<dbReference type="Gene3D" id="3.40.50.1860">
    <property type="match status" value="2"/>
</dbReference>
<dbReference type="AlphaFoldDB" id="A0A974SNP7"/>
<sequence>MEKIVGILGGMGPLATADFLRKLVERTPAARDQEHVPVVVYSVPQLPDRSEAILHHGPSPLAGLLQGAAVLRRAGAGCIAIPCNTAHFWADELAARSALPVLHIADAVVAELAASAAAGAAIGILGTAGTLAAGIYQQRLERQGYRVVLPDADDLDHLLMPGIRAVKGGDLATGGRLLAAAGTALQARGAAQLVLACTEIPLALAAVAAPGLPRCVDATACLAAACIDWWRAADAPGAALLGYSGQRT</sequence>
<dbReference type="Pfam" id="PF01177">
    <property type="entry name" value="Asp_Glu_race"/>
    <property type="match status" value="1"/>
</dbReference>
<evidence type="ECO:0000256" key="2">
    <source>
        <dbReference type="ARBA" id="ARBA00023235"/>
    </source>
</evidence>
<dbReference type="KEGG" id="ares:IWH25_18205"/>
<dbReference type="InterPro" id="IPR015942">
    <property type="entry name" value="Asp/Glu/hydantoin_racemase"/>
</dbReference>
<keyword evidence="2 3" id="KW-0413">Isomerase</keyword>
<evidence type="ECO:0000313" key="3">
    <source>
        <dbReference type="EMBL" id="QRJ63644.1"/>
    </source>
</evidence>
<dbReference type="SUPFAM" id="SSF53681">
    <property type="entry name" value="Aspartate/glutamate racemase"/>
    <property type="match status" value="2"/>
</dbReference>
<dbReference type="PROSITE" id="PS00923">
    <property type="entry name" value="ASP_GLU_RACEMASE_1"/>
    <property type="match status" value="1"/>
</dbReference>
<dbReference type="RefSeq" id="WP_203387175.1">
    <property type="nucleotide sequence ID" value="NZ_CP064781.1"/>
</dbReference>
<evidence type="ECO:0000313" key="4">
    <source>
        <dbReference type="Proteomes" id="UP000663444"/>
    </source>
</evidence>
<dbReference type="InterPro" id="IPR001920">
    <property type="entry name" value="Asp/Glu_race"/>
</dbReference>
<evidence type="ECO:0000256" key="1">
    <source>
        <dbReference type="ARBA" id="ARBA00007847"/>
    </source>
</evidence>
<reference evidence="3" key="1">
    <citation type="submission" date="2020-11" db="EMBL/GenBank/DDBJ databases">
        <title>Azospira restricta DSM 18626 genome sequence.</title>
        <authorList>
            <person name="Moe W.M."/>
        </authorList>
    </citation>
    <scope>NUCLEOTIDE SEQUENCE</scope>
    <source>
        <strain evidence="3">DSM 18626</strain>
    </source>
</reference>
<dbReference type="EMBL" id="CP064781">
    <property type="protein sequence ID" value="QRJ63644.1"/>
    <property type="molecule type" value="Genomic_DNA"/>
</dbReference>
<dbReference type="InterPro" id="IPR004380">
    <property type="entry name" value="Asp_race"/>
</dbReference>
<name>A0A974SNP7_9RHOO</name>
<dbReference type="GO" id="GO:0047661">
    <property type="term" value="F:amino-acid racemase activity"/>
    <property type="evidence" value="ECO:0007669"/>
    <property type="project" value="InterPro"/>
</dbReference>
<comment type="similarity">
    <text evidence="1">Belongs to the aspartate/glutamate racemases family.</text>
</comment>
<dbReference type="PANTHER" id="PTHR21198:SF7">
    <property type="entry name" value="ASPARTATE-GLUTAMATE RACEMASE FAMILY"/>
    <property type="match status" value="1"/>
</dbReference>
<gene>
    <name evidence="3" type="ORF">IWH25_18205</name>
</gene>
<proteinExistence type="inferred from homology"/>
<protein>
    <submittedName>
        <fullName evidence="3">Amino acid racemase</fullName>
        <ecNumber evidence="3">5.1.1.-</ecNumber>
    </submittedName>
</protein>
<keyword evidence="4" id="KW-1185">Reference proteome</keyword>
<dbReference type="NCBIfam" id="TIGR00035">
    <property type="entry name" value="asp_race"/>
    <property type="match status" value="1"/>
</dbReference>
<dbReference type="EC" id="5.1.1.-" evidence="3"/>
<accession>A0A974SNP7</accession>
<organism evidence="3 4">
    <name type="scientific">Azospira restricta</name>
    <dbReference type="NCBI Taxonomy" id="404405"/>
    <lineage>
        <taxon>Bacteria</taxon>
        <taxon>Pseudomonadati</taxon>
        <taxon>Pseudomonadota</taxon>
        <taxon>Betaproteobacteria</taxon>
        <taxon>Rhodocyclales</taxon>
        <taxon>Rhodocyclaceae</taxon>
        <taxon>Azospira</taxon>
    </lineage>
</organism>
<dbReference type="PANTHER" id="PTHR21198">
    <property type="entry name" value="GLUTAMATE RACEMASE"/>
    <property type="match status" value="1"/>
</dbReference>
<dbReference type="Proteomes" id="UP000663444">
    <property type="component" value="Chromosome"/>
</dbReference>
<dbReference type="InterPro" id="IPR018187">
    <property type="entry name" value="Asp/Glu_racemase_AS_1"/>
</dbReference>